<gene>
    <name evidence="3" type="ORF">DMAD_04869</name>
</gene>
<proteinExistence type="predicted"/>
<sequence>MKLFCAVLVIYVVALMLFGAEGHGSGSSSAAEQAKLRGRLFQRAGRHVRELSQESAKVANEEQPPPPKEFRSRRDVANEQPPPPPMQFRSRRAVANEEPPPPPKEFRQRRQAPPGLPPPPEGMPAPPQM</sequence>
<organism evidence="3 4">
    <name type="scientific">Drosophila madeirensis</name>
    <name type="common">Fruit fly</name>
    <dbReference type="NCBI Taxonomy" id="30013"/>
    <lineage>
        <taxon>Eukaryota</taxon>
        <taxon>Metazoa</taxon>
        <taxon>Ecdysozoa</taxon>
        <taxon>Arthropoda</taxon>
        <taxon>Hexapoda</taxon>
        <taxon>Insecta</taxon>
        <taxon>Pterygota</taxon>
        <taxon>Neoptera</taxon>
        <taxon>Endopterygota</taxon>
        <taxon>Diptera</taxon>
        <taxon>Brachycera</taxon>
        <taxon>Muscomorpha</taxon>
        <taxon>Ephydroidea</taxon>
        <taxon>Drosophilidae</taxon>
        <taxon>Drosophila</taxon>
        <taxon>Sophophora</taxon>
    </lineage>
</organism>
<feature type="region of interest" description="Disordered" evidence="1">
    <location>
        <begin position="45"/>
        <end position="129"/>
    </location>
</feature>
<evidence type="ECO:0000256" key="2">
    <source>
        <dbReference type="SAM" id="SignalP"/>
    </source>
</evidence>
<dbReference type="AlphaFoldDB" id="A0AAU9GCE0"/>
<name>A0AAU9GCE0_DROMD</name>
<reference evidence="3 4" key="1">
    <citation type="submission" date="2024-02" db="EMBL/GenBank/DDBJ databases">
        <title>A chromosome-level genome assembly of Drosophila madeirensis, a fruit fly species endemic to Madeira island.</title>
        <authorList>
            <person name="Tomihara K."/>
            <person name="Llopart A."/>
            <person name="Yamamoto D."/>
        </authorList>
    </citation>
    <scope>NUCLEOTIDE SEQUENCE [LARGE SCALE GENOMIC DNA]</scope>
    <source>
        <strain evidence="3 4">RF1</strain>
    </source>
</reference>
<evidence type="ECO:0000256" key="1">
    <source>
        <dbReference type="SAM" id="MobiDB-lite"/>
    </source>
</evidence>
<evidence type="ECO:0000313" key="4">
    <source>
        <dbReference type="Proteomes" id="UP001500889"/>
    </source>
</evidence>
<protein>
    <submittedName>
        <fullName evidence="3">WAS/WASL-interacting protein family member 1</fullName>
    </submittedName>
</protein>
<feature type="chain" id="PRO_5043739869" evidence="2">
    <location>
        <begin position="23"/>
        <end position="129"/>
    </location>
</feature>
<keyword evidence="2" id="KW-0732">Signal</keyword>
<feature type="compositionally biased region" description="Basic and acidic residues" evidence="1">
    <location>
        <begin position="68"/>
        <end position="77"/>
    </location>
</feature>
<evidence type="ECO:0000313" key="3">
    <source>
        <dbReference type="EMBL" id="BFG06340.1"/>
    </source>
</evidence>
<feature type="signal peptide" evidence="2">
    <location>
        <begin position="1"/>
        <end position="22"/>
    </location>
</feature>
<dbReference type="EMBL" id="AP029267">
    <property type="protein sequence ID" value="BFG06340.1"/>
    <property type="molecule type" value="Genomic_DNA"/>
</dbReference>
<feature type="compositionally biased region" description="Pro residues" evidence="1">
    <location>
        <begin position="114"/>
        <end position="129"/>
    </location>
</feature>
<accession>A0AAU9GCE0</accession>
<keyword evidence="4" id="KW-1185">Reference proteome</keyword>
<dbReference type="Proteomes" id="UP001500889">
    <property type="component" value="Chromosome E"/>
</dbReference>